<evidence type="ECO:0000256" key="1">
    <source>
        <dbReference type="SAM" id="MobiDB-lite"/>
    </source>
</evidence>
<proteinExistence type="predicted"/>
<accession>A0AAD7JCS5</accession>
<dbReference type="Proteomes" id="UP001215280">
    <property type="component" value="Unassembled WGS sequence"/>
</dbReference>
<feature type="region of interest" description="Disordered" evidence="1">
    <location>
        <begin position="541"/>
        <end position="641"/>
    </location>
</feature>
<comment type="caution">
    <text evidence="2">The sequence shown here is derived from an EMBL/GenBank/DDBJ whole genome shotgun (WGS) entry which is preliminary data.</text>
</comment>
<evidence type="ECO:0000313" key="3">
    <source>
        <dbReference type="Proteomes" id="UP001215280"/>
    </source>
</evidence>
<protein>
    <submittedName>
        <fullName evidence="2">Uncharacterized protein</fullName>
    </submittedName>
</protein>
<feature type="region of interest" description="Disordered" evidence="1">
    <location>
        <begin position="358"/>
        <end position="389"/>
    </location>
</feature>
<organism evidence="2 3">
    <name type="scientific">Mycena maculata</name>
    <dbReference type="NCBI Taxonomy" id="230809"/>
    <lineage>
        <taxon>Eukaryota</taxon>
        <taxon>Fungi</taxon>
        <taxon>Dikarya</taxon>
        <taxon>Basidiomycota</taxon>
        <taxon>Agaricomycotina</taxon>
        <taxon>Agaricomycetes</taxon>
        <taxon>Agaricomycetidae</taxon>
        <taxon>Agaricales</taxon>
        <taxon>Marasmiineae</taxon>
        <taxon>Mycenaceae</taxon>
        <taxon>Mycena</taxon>
    </lineage>
</organism>
<sequence>MPRKGYAEKKCLRAGLPPVKPGKVGWVHGTKLKFFAAYKKDYLTAAELKKTGQFYDQMAHLYLEKYGYHTAWNDDLEDDADIADDVDPNEDVNSLSVEEAEMRAQYFTVLRNKIGAWYKAQYGGSVSKTAKPMTFKKLFDKPELGPPAPVKPRVLHYYSRRFYDERIKDRVTARWAAVSAQWAEHSRVERPPGVPAEKAPSLVAVRSTVTRAVWDGETEAFKKEVMAALKNEHDVAKEAYEKAVAGEAPTTPEARQIGLDNLAYYLQPFADNLHEHFGLNVTFMLAGPIPDRGGRIEVRSIHAGTTNGLVPRIWSDFDRAGFDAAQQSMVEFTHQCFTEAECRARSLNGMAMVQEDAVPAPTAGTPGSAVPNEQAEGATSPAQESAVHGPVPAQSVVPSLVPSLAEMLAHNELTTFDQPINPYLDSNPLPPNLYLDENPFSSNPFLPDPYFDEEPFPSSLFPNLSDADLLSFGAAEPQVGKALAAEIAQLPENERAAYLGGLRQMDARAVEKENEVARTRLVMARLVRGIPTEIVFEMSSDAEEDYDEAGPDQAQQGPDGAAGRMPESAPDANRSKEGVAPAPGGATPAPAPPPPHARPRPRPNGSLQRPEVHPDTEGPLRNGEQRAGANVEGGGTQPASGFWEAQDISKWDAELIKAFTAFGRGREWGGEGWERAVGLLVDLEQMWGFPAKGRLAMPAGDQRPGEVHGFIRSARRWSVKVPLMSAVGPRGVEETFSCKWWGWWELIQPPARCIDGNEWKPPAEVDDEEGWEEIGKMHGRNGILMCLGALLWWGEGAAADKEGSSTLLADWRLAVEDFSAVLAEVVKRGPSINSEDETVAVAKEKPKKKAGPKKKAATPKASARPKRKAVTSSAGEKENERPKKRPRCT</sequence>
<dbReference type="EMBL" id="JARJLG010000046">
    <property type="protein sequence ID" value="KAJ7761163.1"/>
    <property type="molecule type" value="Genomic_DNA"/>
</dbReference>
<evidence type="ECO:0000313" key="2">
    <source>
        <dbReference type="EMBL" id="KAJ7761163.1"/>
    </source>
</evidence>
<name>A0AAD7JCS5_9AGAR</name>
<gene>
    <name evidence="2" type="ORF">DFH07DRAFT_957241</name>
</gene>
<dbReference type="AlphaFoldDB" id="A0AAD7JCS5"/>
<feature type="region of interest" description="Disordered" evidence="1">
    <location>
        <begin position="833"/>
        <end position="889"/>
    </location>
</feature>
<reference evidence="2" key="1">
    <citation type="submission" date="2023-03" db="EMBL/GenBank/DDBJ databases">
        <title>Massive genome expansion in bonnet fungi (Mycena s.s.) driven by repeated elements and novel gene families across ecological guilds.</title>
        <authorList>
            <consortium name="Lawrence Berkeley National Laboratory"/>
            <person name="Harder C.B."/>
            <person name="Miyauchi S."/>
            <person name="Viragh M."/>
            <person name="Kuo A."/>
            <person name="Thoen E."/>
            <person name="Andreopoulos B."/>
            <person name="Lu D."/>
            <person name="Skrede I."/>
            <person name="Drula E."/>
            <person name="Henrissat B."/>
            <person name="Morin E."/>
            <person name="Kohler A."/>
            <person name="Barry K."/>
            <person name="LaButti K."/>
            <person name="Morin E."/>
            <person name="Salamov A."/>
            <person name="Lipzen A."/>
            <person name="Mereny Z."/>
            <person name="Hegedus B."/>
            <person name="Baldrian P."/>
            <person name="Stursova M."/>
            <person name="Weitz H."/>
            <person name="Taylor A."/>
            <person name="Grigoriev I.V."/>
            <person name="Nagy L.G."/>
            <person name="Martin F."/>
            <person name="Kauserud H."/>
        </authorList>
    </citation>
    <scope>NUCLEOTIDE SEQUENCE</scope>
    <source>
        <strain evidence="2">CBHHK188m</strain>
    </source>
</reference>
<keyword evidence="3" id="KW-1185">Reference proteome</keyword>
<feature type="compositionally biased region" description="Acidic residues" evidence="1">
    <location>
        <begin position="541"/>
        <end position="550"/>
    </location>
</feature>
<feature type="compositionally biased region" description="Basic residues" evidence="1">
    <location>
        <begin position="845"/>
        <end position="869"/>
    </location>
</feature>